<sequence length="317" mass="36761">MTEVSLNEQTKDLLKKARIGFPNEIKVIYKDEKAGFIRHDQAQQYLSGGDLVIEVNDTTCPDYTLTHELLHLLVRINNVPEIIFNLTTKNQNLDNNFLATGFELYNTILHFEIYDMQRQMGLFSEKIQDLYLKGITETLKPEPETEVDNVMVLRIVQLFDALVFFGKEVQKVAVVFEENYPRAYHAARQLFEAATKKDLAGVQGIHRAVIRVFTQFDECLDELGLMGMNLREFVTLTPVVSERQLKLEVRQVFNIKNSQMNDVYQDKPAYIGLGIYNEQNSFVITAPKVNSDKFFKDLYGMRVADFFDKFEIPYLKR</sequence>
<proteinExistence type="predicted"/>
<protein>
    <submittedName>
        <fullName evidence="1">IpaB EvcA family protein</fullName>
    </submittedName>
</protein>
<name>A0A0R2FF72_9LACO</name>
<organism evidence="1 2">
    <name type="scientific">Liquorilactobacillus mali</name>
    <dbReference type="NCBI Taxonomy" id="1618"/>
    <lineage>
        <taxon>Bacteria</taxon>
        <taxon>Bacillati</taxon>
        <taxon>Bacillota</taxon>
        <taxon>Bacilli</taxon>
        <taxon>Lactobacillales</taxon>
        <taxon>Lactobacillaceae</taxon>
        <taxon>Liquorilactobacillus</taxon>
    </lineage>
</organism>
<accession>A0A0R2FF72</accession>
<dbReference type="RefSeq" id="WP_056992022.1">
    <property type="nucleotide sequence ID" value="NZ_JATAAJ010000012.1"/>
</dbReference>
<evidence type="ECO:0000313" key="1">
    <source>
        <dbReference type="EMBL" id="KRN27152.1"/>
    </source>
</evidence>
<dbReference type="PATRIC" id="fig|1618.3.peg.1159"/>
<dbReference type="STRING" id="1618.IV36_GL001147"/>
<reference evidence="1 2" key="1">
    <citation type="journal article" date="2015" name="Genome Announc.">
        <title>Expanding the biotechnology potential of lactobacilli through comparative genomics of 213 strains and associated genera.</title>
        <authorList>
            <person name="Sun Z."/>
            <person name="Harris H.M."/>
            <person name="McCann A."/>
            <person name="Guo C."/>
            <person name="Argimon S."/>
            <person name="Zhang W."/>
            <person name="Yang X."/>
            <person name="Jeffery I.B."/>
            <person name="Cooney J.C."/>
            <person name="Kagawa T.F."/>
            <person name="Liu W."/>
            <person name="Song Y."/>
            <person name="Salvetti E."/>
            <person name="Wrobel A."/>
            <person name="Rasinkangas P."/>
            <person name="Parkhill J."/>
            <person name="Rea M.C."/>
            <person name="O'Sullivan O."/>
            <person name="Ritari J."/>
            <person name="Douillard F.P."/>
            <person name="Paul Ross R."/>
            <person name="Yang R."/>
            <person name="Briner A.E."/>
            <person name="Felis G.E."/>
            <person name="de Vos W.M."/>
            <person name="Barrangou R."/>
            <person name="Klaenhammer T.R."/>
            <person name="Caufield P.W."/>
            <person name="Cui Y."/>
            <person name="Zhang H."/>
            <person name="O'Toole P.W."/>
        </authorList>
    </citation>
    <scope>NUCLEOTIDE SEQUENCE [LARGE SCALE GENOMIC DNA]</scope>
    <source>
        <strain evidence="1 2">ATCC 27304</strain>
    </source>
</reference>
<dbReference type="AlphaFoldDB" id="A0A0R2FF72"/>
<dbReference type="OrthoDB" id="2246846at2"/>
<dbReference type="Proteomes" id="UP000051727">
    <property type="component" value="Unassembled WGS sequence"/>
</dbReference>
<gene>
    <name evidence="1" type="ORF">IV36_GL001147</name>
</gene>
<dbReference type="EMBL" id="JQAR01000025">
    <property type="protein sequence ID" value="KRN27152.1"/>
    <property type="molecule type" value="Genomic_DNA"/>
</dbReference>
<comment type="caution">
    <text evidence="1">The sequence shown here is derived from an EMBL/GenBank/DDBJ whole genome shotgun (WGS) entry which is preliminary data.</text>
</comment>
<evidence type="ECO:0000313" key="2">
    <source>
        <dbReference type="Proteomes" id="UP000051727"/>
    </source>
</evidence>